<evidence type="ECO:0000313" key="1">
    <source>
        <dbReference type="EMBL" id="KAK1882332.1"/>
    </source>
</evidence>
<dbReference type="EMBL" id="JASDAP010000023">
    <property type="protein sequence ID" value="KAK1882332.1"/>
    <property type="molecule type" value="Genomic_DNA"/>
</dbReference>
<keyword evidence="2" id="KW-1185">Reference proteome</keyword>
<name>A0AAD9BG40_DISEL</name>
<sequence>MRKVRRSQETLRLKLLYEYDTEDNCSDVLTKVVEVCPCSCNNCWHKRFVSLHLTRHRSYEVGEVCVSLLDL</sequence>
<organism evidence="1 2">
    <name type="scientific">Dissostichus eleginoides</name>
    <name type="common">Patagonian toothfish</name>
    <name type="synonym">Dissostichus amissus</name>
    <dbReference type="NCBI Taxonomy" id="100907"/>
    <lineage>
        <taxon>Eukaryota</taxon>
        <taxon>Metazoa</taxon>
        <taxon>Chordata</taxon>
        <taxon>Craniata</taxon>
        <taxon>Vertebrata</taxon>
        <taxon>Euteleostomi</taxon>
        <taxon>Actinopterygii</taxon>
        <taxon>Neopterygii</taxon>
        <taxon>Teleostei</taxon>
        <taxon>Neoteleostei</taxon>
        <taxon>Acanthomorphata</taxon>
        <taxon>Eupercaria</taxon>
        <taxon>Perciformes</taxon>
        <taxon>Notothenioidei</taxon>
        <taxon>Nototheniidae</taxon>
        <taxon>Dissostichus</taxon>
    </lineage>
</organism>
<dbReference type="Proteomes" id="UP001228049">
    <property type="component" value="Unassembled WGS sequence"/>
</dbReference>
<dbReference type="AlphaFoldDB" id="A0AAD9BG40"/>
<protein>
    <submittedName>
        <fullName evidence="1">Plakophilin-4</fullName>
    </submittedName>
</protein>
<accession>A0AAD9BG40</accession>
<gene>
    <name evidence="1" type="ORF">KUDE01_023116</name>
</gene>
<reference evidence="1" key="1">
    <citation type="submission" date="2023-04" db="EMBL/GenBank/DDBJ databases">
        <title>Chromosome-level genome of Chaenocephalus aceratus.</title>
        <authorList>
            <person name="Park H."/>
        </authorList>
    </citation>
    <scope>NUCLEOTIDE SEQUENCE</scope>
    <source>
        <strain evidence="1">DE</strain>
        <tissue evidence="1">Muscle</tissue>
    </source>
</reference>
<evidence type="ECO:0000313" key="2">
    <source>
        <dbReference type="Proteomes" id="UP001228049"/>
    </source>
</evidence>
<comment type="caution">
    <text evidence="1">The sequence shown here is derived from an EMBL/GenBank/DDBJ whole genome shotgun (WGS) entry which is preliminary data.</text>
</comment>
<proteinExistence type="predicted"/>